<feature type="transmembrane region" description="Helical" evidence="1">
    <location>
        <begin position="360"/>
        <end position="381"/>
    </location>
</feature>
<feature type="transmembrane region" description="Helical" evidence="1">
    <location>
        <begin position="227"/>
        <end position="245"/>
    </location>
</feature>
<feature type="transmembrane region" description="Helical" evidence="1">
    <location>
        <begin position="444"/>
        <end position="463"/>
    </location>
</feature>
<feature type="transmembrane region" description="Helical" evidence="1">
    <location>
        <begin position="867"/>
        <end position="884"/>
    </location>
</feature>
<feature type="transmembrane region" description="Helical" evidence="1">
    <location>
        <begin position="581"/>
        <end position="601"/>
    </location>
</feature>
<feature type="transmembrane region" description="Helical" evidence="1">
    <location>
        <begin position="298"/>
        <end position="317"/>
    </location>
</feature>
<feature type="transmembrane region" description="Helical" evidence="1">
    <location>
        <begin position="747"/>
        <end position="765"/>
    </location>
</feature>
<dbReference type="EMBL" id="VDUZ01000072">
    <property type="protein sequence ID" value="TXL69776.1"/>
    <property type="molecule type" value="Genomic_DNA"/>
</dbReference>
<evidence type="ECO:0000313" key="3">
    <source>
        <dbReference type="Proteomes" id="UP000321638"/>
    </source>
</evidence>
<proteinExistence type="predicted"/>
<feature type="transmembrane region" description="Helical" evidence="1">
    <location>
        <begin position="174"/>
        <end position="191"/>
    </location>
</feature>
<feature type="transmembrane region" description="Helical" evidence="1">
    <location>
        <begin position="6"/>
        <end position="27"/>
    </location>
</feature>
<dbReference type="Proteomes" id="UP000321638">
    <property type="component" value="Unassembled WGS sequence"/>
</dbReference>
<feature type="transmembrane region" description="Helical" evidence="1">
    <location>
        <begin position="329"/>
        <end position="348"/>
    </location>
</feature>
<feature type="transmembrane region" description="Helical" evidence="1">
    <location>
        <begin position="774"/>
        <end position="792"/>
    </location>
</feature>
<feature type="transmembrane region" description="Helical" evidence="1">
    <location>
        <begin position="531"/>
        <end position="549"/>
    </location>
</feature>
<keyword evidence="1" id="KW-1133">Transmembrane helix</keyword>
<feature type="transmembrane region" description="Helical" evidence="1">
    <location>
        <begin position="500"/>
        <end position="519"/>
    </location>
</feature>
<protein>
    <submittedName>
        <fullName evidence="2">DUF2339 domain-containing protein</fullName>
    </submittedName>
</protein>
<gene>
    <name evidence="2" type="ORF">FHP25_37495</name>
</gene>
<feature type="transmembrane region" description="Helical" evidence="1">
    <location>
        <begin position="273"/>
        <end position="291"/>
    </location>
</feature>
<comment type="caution">
    <text evidence="2">The sequence shown here is derived from an EMBL/GenBank/DDBJ whole genome shotgun (WGS) entry which is preliminary data.</text>
</comment>
<dbReference type="InterPro" id="IPR014600">
    <property type="entry name" value="UCP035905_mem"/>
</dbReference>
<feature type="transmembrane region" description="Helical" evidence="1">
    <location>
        <begin position="812"/>
        <end position="829"/>
    </location>
</feature>
<feature type="transmembrane region" description="Helical" evidence="1">
    <location>
        <begin position="250"/>
        <end position="267"/>
    </location>
</feature>
<feature type="transmembrane region" description="Helical" evidence="1">
    <location>
        <begin position="410"/>
        <end position="428"/>
    </location>
</feature>
<feature type="transmembrane region" description="Helical" evidence="1">
    <location>
        <begin position="555"/>
        <end position="574"/>
    </location>
</feature>
<accession>A0A5C8P7T2</accession>
<evidence type="ECO:0000256" key="1">
    <source>
        <dbReference type="SAM" id="Phobius"/>
    </source>
</evidence>
<dbReference type="AlphaFoldDB" id="A0A5C8P7T2"/>
<feature type="transmembrane region" description="Helical" evidence="1">
    <location>
        <begin position="841"/>
        <end position="861"/>
    </location>
</feature>
<dbReference type="RefSeq" id="WP_147852135.1">
    <property type="nucleotide sequence ID" value="NZ_VDUZ01000072.1"/>
</dbReference>
<dbReference type="InterPro" id="IPR019286">
    <property type="entry name" value="DUF2339_TM"/>
</dbReference>
<feature type="transmembrane region" description="Helical" evidence="1">
    <location>
        <begin position="198"/>
        <end position="221"/>
    </location>
</feature>
<dbReference type="PANTHER" id="PTHR38434:SF1">
    <property type="entry name" value="BLL2549 PROTEIN"/>
    <property type="match status" value="1"/>
</dbReference>
<evidence type="ECO:0000313" key="2">
    <source>
        <dbReference type="EMBL" id="TXL69776.1"/>
    </source>
</evidence>
<feature type="transmembrane region" description="Helical" evidence="1">
    <location>
        <begin position="142"/>
        <end position="162"/>
    </location>
</feature>
<feature type="transmembrane region" description="Helical" evidence="1">
    <location>
        <begin position="639"/>
        <end position="656"/>
    </location>
</feature>
<feature type="transmembrane region" description="Helical" evidence="1">
    <location>
        <begin position="676"/>
        <end position="695"/>
    </location>
</feature>
<keyword evidence="1" id="KW-0812">Transmembrane</keyword>
<reference evidence="2 3" key="1">
    <citation type="submission" date="2019-06" db="EMBL/GenBank/DDBJ databases">
        <title>New taxonomy in bacterial strain CC-CFT640, isolated from vineyard.</title>
        <authorList>
            <person name="Lin S.-Y."/>
            <person name="Tsai C.-F."/>
            <person name="Young C.-C."/>
        </authorList>
    </citation>
    <scope>NUCLEOTIDE SEQUENCE [LARGE SCALE GENOMIC DNA]</scope>
    <source>
        <strain evidence="2 3">CC-CFT640</strain>
    </source>
</reference>
<organism evidence="2 3">
    <name type="scientific">Vineibacter terrae</name>
    <dbReference type="NCBI Taxonomy" id="2586908"/>
    <lineage>
        <taxon>Bacteria</taxon>
        <taxon>Pseudomonadati</taxon>
        <taxon>Pseudomonadota</taxon>
        <taxon>Alphaproteobacteria</taxon>
        <taxon>Hyphomicrobiales</taxon>
        <taxon>Vineibacter</taxon>
    </lineage>
</organism>
<dbReference type="PANTHER" id="PTHR38434">
    <property type="entry name" value="BLL2549 PROTEIN"/>
    <property type="match status" value="1"/>
</dbReference>
<keyword evidence="1" id="KW-0472">Membrane</keyword>
<dbReference type="PIRSF" id="PIRSF035905">
    <property type="entry name" value="UCP035905_mp"/>
    <property type="match status" value="1"/>
</dbReference>
<dbReference type="OrthoDB" id="5422830at2"/>
<feature type="transmembrane region" description="Helical" evidence="1">
    <location>
        <begin position="387"/>
        <end position="403"/>
    </location>
</feature>
<name>A0A5C8P7T2_9HYPH</name>
<feature type="transmembrane region" description="Helical" evidence="1">
    <location>
        <begin position="707"/>
        <end position="727"/>
    </location>
</feature>
<feature type="transmembrane region" description="Helical" evidence="1">
    <location>
        <begin position="613"/>
        <end position="632"/>
    </location>
</feature>
<feature type="transmembrane region" description="Helical" evidence="1">
    <location>
        <begin position="470"/>
        <end position="488"/>
    </location>
</feature>
<keyword evidence="3" id="KW-1185">Reference proteome</keyword>
<sequence>MDEWVLLGLLVGAAVLAFPILAIVAFARAGTAQRRLDALEQQVRYLQAQLAGGQAAAGAPVLPPADPAPAVAMPPPVAPYGMPAPGQAWMPPPPAPMPPPPPYMPPPAPPLEPATAPPLAARTDGAGGWSRATLEQKLGGNLFIWLGGIALALAALFLVRYAIDQGYLSPTVRVVLAAVFGGALIGLSDWLRGRDVRVAQAVAAAGVASLFGALLASAALYDLIPRPLAGVLAMALTALAIGLALRHGPFVAALGFVGGVLSPIFLGSDTPNVPLLFGYLLAISTGTLAVIRHRGWWWLGWGVLAGDALWSLAWLAMRLDNWSSHDGELIWVGLFQVAVAGLFVWATWQRVREEGDAPATVVAQVWVATLVTGLMIVLGIAGAQTQPAGWLCLVLHAAGAFALARYVPRYQWLAVAPVALSLLAFMIWRGDRWLETTFTQVEPFARTIIVLGGLLAAGAYALMWNAGRPGFWAALSVAAAVLHGLLAYGALRHSLPDTSWGLISLGLAVPYLVAAERLARWRLSMAGATEALGFVAVGVAFFIAAAVPLELERQWITMAYAFALPAVAWIAWKLDLPILRGLCWLIVGIVGVRLVVNPSVLDYSLGSWPLVNWILYAYGGAALAFWIASWFLKLYADDALTVVVDAAVALFLFLLVSLEIRSLFHPDGLAREHMDFLERATYVAAWGVFAVLALMRDSQSPSPVGLWVWRIAGGLAVAAAILVQSLLFNPVFVGGDVGTTPIVNGLLLGYAVPALLAAAAAWWLARSNDAASRAIAGASAVFLLFVFLSAEVRHLYHPTFDGDPFDTDGAELYLYSVVWLAFGVALLALGMLRRIPAARHAGMAVVCLTICKAFLVDMSGLGELLRVFSFLGLGAVLLALAYFYRRLVFTDEPKAPAAGP</sequence>
<dbReference type="Pfam" id="PF10101">
    <property type="entry name" value="DUF2339"/>
    <property type="match status" value="1"/>
</dbReference>